<gene>
    <name evidence="8" type="ORF">RXV79_21845</name>
</gene>
<dbReference type="Gene3D" id="3.30.565.10">
    <property type="entry name" value="Histidine kinase-like ATPase, C-terminal domain"/>
    <property type="match status" value="1"/>
</dbReference>
<evidence type="ECO:0000313" key="9">
    <source>
        <dbReference type="Proteomes" id="UP001303946"/>
    </source>
</evidence>
<keyword evidence="5" id="KW-0812">Transmembrane</keyword>
<keyword evidence="8" id="KW-0067">ATP-binding</keyword>
<organism evidence="8 9">
    <name type="scientific">Piscinibacter gummiphilus</name>
    <dbReference type="NCBI Taxonomy" id="946333"/>
    <lineage>
        <taxon>Bacteria</taxon>
        <taxon>Pseudomonadati</taxon>
        <taxon>Pseudomonadota</taxon>
        <taxon>Betaproteobacteria</taxon>
        <taxon>Burkholderiales</taxon>
        <taxon>Sphaerotilaceae</taxon>
        <taxon>Piscinibacter</taxon>
    </lineage>
</organism>
<dbReference type="InterPro" id="IPR036097">
    <property type="entry name" value="HisK_dim/P_sf"/>
</dbReference>
<dbReference type="PANTHER" id="PTHR43065:SF49">
    <property type="entry name" value="HISTIDINE KINASE"/>
    <property type="match status" value="1"/>
</dbReference>
<keyword evidence="5" id="KW-0472">Membrane</keyword>
<dbReference type="RefSeq" id="WP_316700200.1">
    <property type="nucleotide sequence ID" value="NZ_CP136336.1"/>
</dbReference>
<dbReference type="PROSITE" id="PS50110">
    <property type="entry name" value="RESPONSE_REGULATORY"/>
    <property type="match status" value="1"/>
</dbReference>
<evidence type="ECO:0000256" key="5">
    <source>
        <dbReference type="SAM" id="Phobius"/>
    </source>
</evidence>
<keyword evidence="8" id="KW-0547">Nucleotide-binding</keyword>
<reference evidence="8 9" key="1">
    <citation type="submission" date="2023-10" db="EMBL/GenBank/DDBJ databases">
        <title>Bacteria for the degradation of biodegradable plastic PBAT(Polybutylene adipate terephthalate).</title>
        <authorList>
            <person name="Weon H.-Y."/>
            <person name="Yeon J."/>
        </authorList>
    </citation>
    <scope>NUCLEOTIDE SEQUENCE [LARGE SCALE GENOMIC DNA]</scope>
    <source>
        <strain evidence="8 9">SBD 7-3</strain>
    </source>
</reference>
<evidence type="ECO:0000256" key="3">
    <source>
        <dbReference type="ARBA" id="ARBA00022553"/>
    </source>
</evidence>
<dbReference type="SUPFAM" id="SSF47384">
    <property type="entry name" value="Homodimeric domain of signal transducing histidine kinase"/>
    <property type="match status" value="1"/>
</dbReference>
<dbReference type="CDD" id="cd18774">
    <property type="entry name" value="PDC2_HK_sensor"/>
    <property type="match status" value="1"/>
</dbReference>
<dbReference type="EC" id="2.7.13.3" evidence="2"/>
<feature type="modified residue" description="4-aspartylphosphate" evidence="4">
    <location>
        <position position="662"/>
    </location>
</feature>
<dbReference type="InterPro" id="IPR003594">
    <property type="entry name" value="HATPase_dom"/>
</dbReference>
<dbReference type="InterPro" id="IPR004358">
    <property type="entry name" value="Sig_transdc_His_kin-like_C"/>
</dbReference>
<feature type="domain" description="Response regulatory" evidence="7">
    <location>
        <begin position="612"/>
        <end position="722"/>
    </location>
</feature>
<dbReference type="Pfam" id="PF00072">
    <property type="entry name" value="Response_reg"/>
    <property type="match status" value="1"/>
</dbReference>
<keyword evidence="9" id="KW-1185">Reference proteome</keyword>
<dbReference type="InterPro" id="IPR011006">
    <property type="entry name" value="CheY-like_superfamily"/>
</dbReference>
<sequence length="731" mass="78894">MSIRTFLLLLVLAVWLPAVAGFSLLARSTYLREAEDVRQDIERFAQSLNSLVEGQLDKRVAIATTLSASRTLQDDQLARFHDEASAAVKGSGNWVVLVDRQRQRLNTRVPFQGFEPRDRGEAPFVTEAPKVFFSARGLLTQEPVLVAYAPLLDGTSARYNVGVSFSPSVVQSLIEKATPLNSLASVLNDQHFIIARNRDPLKWVGRQASEEIQRRAKAGVGSFGETVTLDGVPSLTYVSPANRHGWNVVLALPQEALAQSARRLTAQTLAAAGALLLIGLGLAIFVARRIGKPIVTLRESAVQLGRDEVPAAFTTGVFELDEVSRALELAGRRSHEATLTLQKEVQLAVNDARAAQTALLEGQKREAIGRLTGGLAHDFNNLLQTISTGLHVVDRQTAADVPHRRFLEAAMRATGKAADLVKQMMTFGRAQPLKPQPVNLPNFVLQTQELTRKAVGERVQLTAEIEPGLPAVLVDPAQLELALLNLIFNARDAMPDGGAIRLTARLATPEESATLAGPRHVCLQVSDNGAGMSPETLERAFDPYFTTKPIGAGTGLGLAQVLAFARQSNGDARLESTAGEGTRVTLLLPITDQAEAVVTPEAASRHAGRTLRILMIEDDSLVSSVVVPALREAGHEVTHCASADQAKEVLGTHTDFDVLFTDVVMPGTLSGLDLVDWCRANVPAMAAVVATGYNTRQTRADVQELRKPYGLDDLIEALQRAVQERAPRQPG</sequence>
<evidence type="ECO:0000256" key="1">
    <source>
        <dbReference type="ARBA" id="ARBA00000085"/>
    </source>
</evidence>
<dbReference type="Gene3D" id="1.10.287.130">
    <property type="match status" value="1"/>
</dbReference>
<evidence type="ECO:0000259" key="7">
    <source>
        <dbReference type="PROSITE" id="PS50110"/>
    </source>
</evidence>
<evidence type="ECO:0000259" key="6">
    <source>
        <dbReference type="PROSITE" id="PS50109"/>
    </source>
</evidence>
<keyword evidence="5" id="KW-1133">Transmembrane helix</keyword>
<dbReference type="SUPFAM" id="SSF52172">
    <property type="entry name" value="CheY-like"/>
    <property type="match status" value="1"/>
</dbReference>
<evidence type="ECO:0000256" key="4">
    <source>
        <dbReference type="PROSITE-ProRule" id="PRU00169"/>
    </source>
</evidence>
<dbReference type="PRINTS" id="PR00344">
    <property type="entry name" value="BCTRLSENSOR"/>
</dbReference>
<dbReference type="GO" id="GO:0005524">
    <property type="term" value="F:ATP binding"/>
    <property type="evidence" value="ECO:0007669"/>
    <property type="project" value="UniProtKB-KW"/>
</dbReference>
<dbReference type="Gene3D" id="6.10.340.10">
    <property type="match status" value="1"/>
</dbReference>
<dbReference type="SMART" id="SM00388">
    <property type="entry name" value="HisKA"/>
    <property type="match status" value="1"/>
</dbReference>
<dbReference type="Proteomes" id="UP001303946">
    <property type="component" value="Chromosome"/>
</dbReference>
<dbReference type="PROSITE" id="PS50109">
    <property type="entry name" value="HIS_KIN"/>
    <property type="match status" value="1"/>
</dbReference>
<keyword evidence="3 4" id="KW-0597">Phosphoprotein</keyword>
<evidence type="ECO:0000313" key="8">
    <source>
        <dbReference type="EMBL" id="WOB07541.1"/>
    </source>
</evidence>
<protein>
    <recommendedName>
        <fullName evidence="2">histidine kinase</fullName>
        <ecNumber evidence="2">2.7.13.3</ecNumber>
    </recommendedName>
</protein>
<dbReference type="Gene3D" id="3.40.50.2300">
    <property type="match status" value="1"/>
</dbReference>
<comment type="catalytic activity">
    <reaction evidence="1">
        <text>ATP + protein L-histidine = ADP + protein N-phospho-L-histidine.</text>
        <dbReference type="EC" id="2.7.13.3"/>
    </reaction>
</comment>
<name>A0ABZ0CWL9_9BURK</name>
<evidence type="ECO:0000256" key="2">
    <source>
        <dbReference type="ARBA" id="ARBA00012438"/>
    </source>
</evidence>
<dbReference type="InterPro" id="IPR003661">
    <property type="entry name" value="HisK_dim/P_dom"/>
</dbReference>
<proteinExistence type="predicted"/>
<dbReference type="EMBL" id="CP136336">
    <property type="protein sequence ID" value="WOB07541.1"/>
    <property type="molecule type" value="Genomic_DNA"/>
</dbReference>
<dbReference type="InterPro" id="IPR005467">
    <property type="entry name" value="His_kinase_dom"/>
</dbReference>
<dbReference type="SMART" id="SM00387">
    <property type="entry name" value="HATPase_c"/>
    <property type="match status" value="1"/>
</dbReference>
<dbReference type="PANTHER" id="PTHR43065">
    <property type="entry name" value="SENSOR HISTIDINE KINASE"/>
    <property type="match status" value="1"/>
</dbReference>
<dbReference type="InterPro" id="IPR001789">
    <property type="entry name" value="Sig_transdc_resp-reg_receiver"/>
</dbReference>
<dbReference type="SUPFAM" id="SSF55874">
    <property type="entry name" value="ATPase domain of HSP90 chaperone/DNA topoisomerase II/histidine kinase"/>
    <property type="match status" value="1"/>
</dbReference>
<dbReference type="InterPro" id="IPR036890">
    <property type="entry name" value="HATPase_C_sf"/>
</dbReference>
<accession>A0ABZ0CWL9</accession>
<feature type="transmembrane region" description="Helical" evidence="5">
    <location>
        <begin position="269"/>
        <end position="287"/>
    </location>
</feature>
<dbReference type="Pfam" id="PF02518">
    <property type="entry name" value="HATPase_c"/>
    <property type="match status" value="1"/>
</dbReference>
<dbReference type="SMART" id="SM00448">
    <property type="entry name" value="REC"/>
    <property type="match status" value="1"/>
</dbReference>
<feature type="domain" description="Histidine kinase" evidence="6">
    <location>
        <begin position="374"/>
        <end position="592"/>
    </location>
</feature>